<organism evidence="1 2">
    <name type="scientific">Pediococcus pentosaceus</name>
    <dbReference type="NCBI Taxonomy" id="1255"/>
    <lineage>
        <taxon>Bacteria</taxon>
        <taxon>Bacillati</taxon>
        <taxon>Bacillota</taxon>
        <taxon>Bacilli</taxon>
        <taxon>Lactobacillales</taxon>
        <taxon>Lactobacillaceae</taxon>
        <taxon>Pediococcus</taxon>
    </lineage>
</organism>
<dbReference type="EMBL" id="CP021474">
    <property type="protein sequence ID" value="ARW19270.1"/>
    <property type="molecule type" value="Genomic_DNA"/>
</dbReference>
<sequence length="36" mass="3987">MGIIISCFYILDADLDDIKLKNNKLNIDSTNLSKSG</sequence>
<gene>
    <name evidence="1" type="ORF">S100892_00681</name>
</gene>
<reference evidence="1 2" key="1">
    <citation type="submission" date="2017-05" db="EMBL/GenBank/DDBJ databases">
        <title>Genome sequence of Pediococcus pentosaceus strain SRCM100892.</title>
        <authorList>
            <person name="Cho S.H."/>
        </authorList>
    </citation>
    <scope>NUCLEOTIDE SEQUENCE [LARGE SCALE GENOMIC DNA]</scope>
    <source>
        <strain evidence="1 2">SRCM100892</strain>
    </source>
</reference>
<evidence type="ECO:0000313" key="2">
    <source>
        <dbReference type="Proteomes" id="UP000196118"/>
    </source>
</evidence>
<proteinExistence type="predicted"/>
<name>A0A1Y0VM59_PEDPE</name>
<dbReference type="Proteomes" id="UP000196118">
    <property type="component" value="Chromosome"/>
</dbReference>
<evidence type="ECO:0000313" key="1">
    <source>
        <dbReference type="EMBL" id="ARW19270.1"/>
    </source>
</evidence>
<accession>A0A1Y0VM59</accession>
<dbReference type="AlphaFoldDB" id="A0A1Y0VM59"/>
<protein>
    <submittedName>
        <fullName evidence="1">Uncharacterized protein</fullName>
    </submittedName>
</protein>